<feature type="transmembrane region" description="Helical" evidence="9">
    <location>
        <begin position="364"/>
        <end position="383"/>
    </location>
</feature>
<dbReference type="InterPro" id="IPR037294">
    <property type="entry name" value="ABC_BtuC-like"/>
</dbReference>
<evidence type="ECO:0000256" key="4">
    <source>
        <dbReference type="ARBA" id="ARBA00022475"/>
    </source>
</evidence>
<evidence type="ECO:0000256" key="9">
    <source>
        <dbReference type="SAM" id="Phobius"/>
    </source>
</evidence>
<dbReference type="Gene3D" id="1.10.3470.10">
    <property type="entry name" value="ABC transporter involved in vitamin B12 uptake, BtuC"/>
    <property type="match status" value="1"/>
</dbReference>
<evidence type="ECO:0000256" key="6">
    <source>
        <dbReference type="ARBA" id="ARBA00022989"/>
    </source>
</evidence>
<feature type="transmembrane region" description="Helical" evidence="9">
    <location>
        <begin position="63"/>
        <end position="85"/>
    </location>
</feature>
<sequence length="392" mass="39724">MTASAPEAGPAGPDSAPATDAPSGPAGAPPRTHTPPGTENAPGTPTPPGTAGASPSPHRVPRLAVLLLITVVTALAALALGRYVVPPNEVLRLLVGQVLPLDRTWTPAEESVVLDVRLPRVLLSLLVGGGLALGGAALQGVFRNPLVSPDVIGVSSGASFGGVLGLLLGLGSAAVVGGAFAFGLVALVTVLLIGRLNSGSPILMIVLGGTVTGAFFTALVSFVKYLADPESQLPSIVFWLLGSLATATYAKALTAAVPVLVGATVVLALRWRLNVLSLGDEDATALGVPPRSTRVLLLTAVALMTAGAVAVAGLVGWVGLVVPHLARLWTGSDHRVQLPAAFLIGGAYLTVIDTLSRTVTAAEMPLGILTAVIGAPFFVFLLARSRNRMWSQ</sequence>
<keyword evidence="6 9" id="KW-1133">Transmembrane helix</keyword>
<evidence type="ECO:0000256" key="5">
    <source>
        <dbReference type="ARBA" id="ARBA00022692"/>
    </source>
</evidence>
<dbReference type="RefSeq" id="WP_228871312.1">
    <property type="nucleotide sequence ID" value="NZ_JAHUVW010000001.1"/>
</dbReference>
<feature type="transmembrane region" description="Helical" evidence="9">
    <location>
        <begin position="162"/>
        <end position="193"/>
    </location>
</feature>
<keyword evidence="11" id="KW-1185">Reference proteome</keyword>
<evidence type="ECO:0000313" key="10">
    <source>
        <dbReference type="EMBL" id="MBV7672452.1"/>
    </source>
</evidence>
<dbReference type="PANTHER" id="PTHR30472">
    <property type="entry name" value="FERRIC ENTEROBACTIN TRANSPORT SYSTEM PERMEASE PROTEIN"/>
    <property type="match status" value="1"/>
</dbReference>
<feature type="transmembrane region" description="Helical" evidence="9">
    <location>
        <begin position="257"/>
        <end position="275"/>
    </location>
</feature>
<dbReference type="PANTHER" id="PTHR30472:SF70">
    <property type="entry name" value="MOLYBDATE IMPORT SYSTEM PERMEASE PROTEIN MOLB"/>
    <property type="match status" value="1"/>
</dbReference>
<dbReference type="Proteomes" id="UP000735541">
    <property type="component" value="Unassembled WGS sequence"/>
</dbReference>
<organism evidence="10 11">
    <name type="scientific">Streptomyces halstedii</name>
    <dbReference type="NCBI Taxonomy" id="1944"/>
    <lineage>
        <taxon>Bacteria</taxon>
        <taxon>Bacillati</taxon>
        <taxon>Actinomycetota</taxon>
        <taxon>Actinomycetes</taxon>
        <taxon>Kitasatosporales</taxon>
        <taxon>Streptomycetaceae</taxon>
        <taxon>Streptomyces</taxon>
    </lineage>
</organism>
<keyword evidence="3" id="KW-0813">Transport</keyword>
<dbReference type="InterPro" id="IPR000522">
    <property type="entry name" value="ABC_transptr_permease_BtuC"/>
</dbReference>
<proteinExistence type="inferred from homology"/>
<dbReference type="EMBL" id="JAHUVW010000001">
    <property type="protein sequence ID" value="MBV7672452.1"/>
    <property type="molecule type" value="Genomic_DNA"/>
</dbReference>
<evidence type="ECO:0000256" key="8">
    <source>
        <dbReference type="SAM" id="MobiDB-lite"/>
    </source>
</evidence>
<accession>A0ABS6TVZ9</accession>
<protein>
    <submittedName>
        <fullName evidence="10">Iron chelate uptake ABC transporter family permease subunit</fullName>
    </submittedName>
</protein>
<dbReference type="CDD" id="cd06550">
    <property type="entry name" value="TM_ABC_iron-siderophores_like"/>
    <property type="match status" value="1"/>
</dbReference>
<keyword evidence="7 9" id="KW-0472">Membrane</keyword>
<comment type="similarity">
    <text evidence="2">Belongs to the binding-protein-dependent transport system permease family. FecCD subfamily.</text>
</comment>
<feature type="transmembrane region" description="Helical" evidence="9">
    <location>
        <begin position="295"/>
        <end position="322"/>
    </location>
</feature>
<keyword evidence="4" id="KW-1003">Cell membrane</keyword>
<dbReference type="SUPFAM" id="SSF81345">
    <property type="entry name" value="ABC transporter involved in vitamin B12 uptake, BtuC"/>
    <property type="match status" value="1"/>
</dbReference>
<comment type="caution">
    <text evidence="10">The sequence shown here is derived from an EMBL/GenBank/DDBJ whole genome shotgun (WGS) entry which is preliminary data.</text>
</comment>
<dbReference type="Pfam" id="PF01032">
    <property type="entry name" value="FecCD"/>
    <property type="match status" value="1"/>
</dbReference>
<evidence type="ECO:0000256" key="3">
    <source>
        <dbReference type="ARBA" id="ARBA00022448"/>
    </source>
</evidence>
<gene>
    <name evidence="10" type="ORF">STHAL_23670</name>
</gene>
<evidence type="ECO:0000256" key="2">
    <source>
        <dbReference type="ARBA" id="ARBA00007935"/>
    </source>
</evidence>
<reference evidence="10 11" key="1">
    <citation type="submission" date="2021-07" db="EMBL/GenBank/DDBJ databases">
        <title>Sequencing Streptomyces halstedii LGO-A4 genome an citrus endophytic actinomycete.</title>
        <authorList>
            <person name="Samborskyy M."/>
            <person name="Scott N."/>
            <person name="Deglau R."/>
            <person name="Dickens S."/>
            <person name="Oliveira L.G."/>
        </authorList>
    </citation>
    <scope>NUCLEOTIDE SEQUENCE [LARGE SCALE GENOMIC DNA]</scope>
    <source>
        <strain evidence="10 11">LGO-A4</strain>
    </source>
</reference>
<feature type="compositionally biased region" description="Low complexity" evidence="8">
    <location>
        <begin position="34"/>
        <end position="57"/>
    </location>
</feature>
<evidence type="ECO:0000256" key="1">
    <source>
        <dbReference type="ARBA" id="ARBA00004651"/>
    </source>
</evidence>
<feature type="transmembrane region" description="Helical" evidence="9">
    <location>
        <begin position="205"/>
        <end position="227"/>
    </location>
</feature>
<feature type="transmembrane region" description="Helical" evidence="9">
    <location>
        <begin position="121"/>
        <end position="142"/>
    </location>
</feature>
<evidence type="ECO:0000256" key="7">
    <source>
        <dbReference type="ARBA" id="ARBA00023136"/>
    </source>
</evidence>
<name>A0ABS6TVZ9_STRHA</name>
<evidence type="ECO:0000313" key="11">
    <source>
        <dbReference type="Proteomes" id="UP000735541"/>
    </source>
</evidence>
<feature type="region of interest" description="Disordered" evidence="8">
    <location>
        <begin position="1"/>
        <end position="57"/>
    </location>
</feature>
<comment type="subcellular location">
    <subcellularLocation>
        <location evidence="1">Cell membrane</location>
        <topology evidence="1">Multi-pass membrane protein</topology>
    </subcellularLocation>
</comment>
<keyword evidence="5 9" id="KW-0812">Transmembrane</keyword>